<keyword evidence="2" id="KW-1185">Reference proteome</keyword>
<proteinExistence type="predicted"/>
<organism evidence="1 2">
    <name type="scientific">Limnoraphis robusta CCNP1315</name>
    <dbReference type="NCBI Taxonomy" id="3110306"/>
    <lineage>
        <taxon>Bacteria</taxon>
        <taxon>Bacillati</taxon>
        <taxon>Cyanobacteriota</taxon>
        <taxon>Cyanophyceae</taxon>
        <taxon>Oscillatoriophycideae</taxon>
        <taxon>Oscillatoriales</taxon>
        <taxon>Sirenicapillariaceae</taxon>
        <taxon>Limnoraphis</taxon>
    </lineage>
</organism>
<protein>
    <submittedName>
        <fullName evidence="1">Uncharacterized protein</fullName>
    </submittedName>
</protein>
<dbReference type="EMBL" id="JAYGHT010000136">
    <property type="protein sequence ID" value="MEA5521688.1"/>
    <property type="molecule type" value="Genomic_DNA"/>
</dbReference>
<dbReference type="Proteomes" id="UP001301728">
    <property type="component" value="Unassembled WGS sequence"/>
</dbReference>
<sequence length="157" mass="17581">MDINSPELMEYFLDFSVAVTGFSRFHLLGTGQSTLYFDTVRGVVGAQMLAELLETFHQLSLHKIADSEDLAVREIFASGKLGPIARNIMKLWYMATWEELPLEWREKFGTPVNDGTFIASPYAYQEGLVWSAIGVNPPGAKPPGYESWSYPPSVSLR</sequence>
<evidence type="ECO:0000313" key="1">
    <source>
        <dbReference type="EMBL" id="MEA5521688.1"/>
    </source>
</evidence>
<reference evidence="1 2" key="1">
    <citation type="submission" date="2023-12" db="EMBL/GenBank/DDBJ databases">
        <title>Baltic Sea Cyanobacteria.</title>
        <authorList>
            <person name="Delbaje E."/>
            <person name="Fewer D.P."/>
            <person name="Shishido T.K."/>
        </authorList>
    </citation>
    <scope>NUCLEOTIDE SEQUENCE [LARGE SCALE GENOMIC DNA]</scope>
    <source>
        <strain evidence="1 2">CCNP 1315</strain>
    </source>
</reference>
<evidence type="ECO:0000313" key="2">
    <source>
        <dbReference type="Proteomes" id="UP001301728"/>
    </source>
</evidence>
<dbReference type="RefSeq" id="WP_323219655.1">
    <property type="nucleotide sequence ID" value="NZ_JAYGHT010000136.1"/>
</dbReference>
<name>A0ABU5U4W9_9CYAN</name>
<gene>
    <name evidence="1" type="ORF">VB854_22375</name>
</gene>
<accession>A0ABU5U4W9</accession>
<comment type="caution">
    <text evidence="1">The sequence shown here is derived from an EMBL/GenBank/DDBJ whole genome shotgun (WGS) entry which is preliminary data.</text>
</comment>